<keyword evidence="1" id="KW-0805">Transcription regulation</keyword>
<proteinExistence type="predicted"/>
<dbReference type="EMBL" id="JACBZF010000005">
    <property type="protein sequence ID" value="NYH96321.1"/>
    <property type="molecule type" value="Genomic_DNA"/>
</dbReference>
<dbReference type="SUPFAM" id="SSF51206">
    <property type="entry name" value="cAMP-binding domain-like"/>
    <property type="match status" value="1"/>
</dbReference>
<dbReference type="PROSITE" id="PS51063">
    <property type="entry name" value="HTH_CRP_2"/>
    <property type="match status" value="1"/>
</dbReference>
<evidence type="ECO:0000256" key="1">
    <source>
        <dbReference type="ARBA" id="ARBA00023015"/>
    </source>
</evidence>
<protein>
    <submittedName>
        <fullName evidence="5">CRP-like cAMP-binding protein</fullName>
    </submittedName>
</protein>
<comment type="caution">
    <text evidence="5">The sequence shown here is derived from an EMBL/GenBank/DDBJ whole genome shotgun (WGS) entry which is preliminary data.</text>
</comment>
<sequence length="245" mass="28015">MPDRRHNSGNVLDAFCTRLEELSRERYDEVLEDCVLEKKSTDSDKPIWAEADAASKIYILCSGAAYSFTILPNGRRYISDVFGPGAICNWSRLGVGELPCDILLKAATGYVAIRPDRLAEAFRTNPRLHNAVLRFQHARALRCSQRTRTLVVGQSTDRFMHFLLDLRDEFGRRHLEPEGSTMVETPLSQREIADLLGITPVHLSRTIQALASQERLSRDGRFFQIRDTPAEVERLEYKRFFSRRG</sequence>
<evidence type="ECO:0000256" key="2">
    <source>
        <dbReference type="ARBA" id="ARBA00023125"/>
    </source>
</evidence>
<dbReference type="Pfam" id="PF13545">
    <property type="entry name" value="HTH_Crp_2"/>
    <property type="match status" value="1"/>
</dbReference>
<dbReference type="InterPro" id="IPR036388">
    <property type="entry name" value="WH-like_DNA-bd_sf"/>
</dbReference>
<organism evidence="5 6">
    <name type="scientific">Novosphingobium marinum</name>
    <dbReference type="NCBI Taxonomy" id="1514948"/>
    <lineage>
        <taxon>Bacteria</taxon>
        <taxon>Pseudomonadati</taxon>
        <taxon>Pseudomonadota</taxon>
        <taxon>Alphaproteobacteria</taxon>
        <taxon>Sphingomonadales</taxon>
        <taxon>Sphingomonadaceae</taxon>
        <taxon>Novosphingobium</taxon>
    </lineage>
</organism>
<dbReference type="Proteomes" id="UP000522081">
    <property type="component" value="Unassembled WGS sequence"/>
</dbReference>
<dbReference type="Gene3D" id="1.10.10.10">
    <property type="entry name" value="Winged helix-like DNA-binding domain superfamily/Winged helix DNA-binding domain"/>
    <property type="match status" value="1"/>
</dbReference>
<dbReference type="InterPro" id="IPR014710">
    <property type="entry name" value="RmlC-like_jellyroll"/>
</dbReference>
<dbReference type="InterPro" id="IPR012318">
    <property type="entry name" value="HTH_CRP"/>
</dbReference>
<dbReference type="SUPFAM" id="SSF46785">
    <property type="entry name" value="Winged helix' DNA-binding domain"/>
    <property type="match status" value="1"/>
</dbReference>
<dbReference type="Gene3D" id="2.60.120.10">
    <property type="entry name" value="Jelly Rolls"/>
    <property type="match status" value="1"/>
</dbReference>
<dbReference type="InterPro" id="IPR036390">
    <property type="entry name" value="WH_DNA-bd_sf"/>
</dbReference>
<evidence type="ECO:0000313" key="6">
    <source>
        <dbReference type="Proteomes" id="UP000522081"/>
    </source>
</evidence>
<gene>
    <name evidence="5" type="ORF">FHS75_002660</name>
</gene>
<evidence type="ECO:0000256" key="3">
    <source>
        <dbReference type="ARBA" id="ARBA00023163"/>
    </source>
</evidence>
<accession>A0A7Z0BTS1</accession>
<dbReference type="GO" id="GO:0003677">
    <property type="term" value="F:DNA binding"/>
    <property type="evidence" value="ECO:0007669"/>
    <property type="project" value="UniProtKB-KW"/>
</dbReference>
<keyword evidence="3" id="KW-0804">Transcription</keyword>
<name>A0A7Z0BTS1_9SPHN</name>
<evidence type="ECO:0000313" key="5">
    <source>
        <dbReference type="EMBL" id="NYH96321.1"/>
    </source>
</evidence>
<dbReference type="RefSeq" id="WP_179408174.1">
    <property type="nucleotide sequence ID" value="NZ_JACBZF010000005.1"/>
</dbReference>
<reference evidence="5 6" key="1">
    <citation type="submission" date="2020-07" db="EMBL/GenBank/DDBJ databases">
        <title>Genomic Encyclopedia of Type Strains, Phase IV (KMG-IV): sequencing the most valuable type-strain genomes for metagenomic binning, comparative biology and taxonomic classification.</title>
        <authorList>
            <person name="Goeker M."/>
        </authorList>
    </citation>
    <scope>NUCLEOTIDE SEQUENCE [LARGE SCALE GENOMIC DNA]</scope>
    <source>
        <strain evidence="5 6">DSM 29043</strain>
    </source>
</reference>
<keyword evidence="2" id="KW-0238">DNA-binding</keyword>
<dbReference type="AlphaFoldDB" id="A0A7Z0BTS1"/>
<dbReference type="SMART" id="SM00419">
    <property type="entry name" value="HTH_CRP"/>
    <property type="match status" value="1"/>
</dbReference>
<evidence type="ECO:0000259" key="4">
    <source>
        <dbReference type="PROSITE" id="PS51063"/>
    </source>
</evidence>
<dbReference type="InterPro" id="IPR018490">
    <property type="entry name" value="cNMP-bd_dom_sf"/>
</dbReference>
<dbReference type="GO" id="GO:0006355">
    <property type="term" value="P:regulation of DNA-templated transcription"/>
    <property type="evidence" value="ECO:0007669"/>
    <property type="project" value="InterPro"/>
</dbReference>
<feature type="domain" description="HTH crp-type" evidence="4">
    <location>
        <begin position="153"/>
        <end position="229"/>
    </location>
</feature>
<keyword evidence="6" id="KW-1185">Reference proteome</keyword>